<feature type="domain" description="1,3-beta-glucan synthase component FKS1-like" evidence="1">
    <location>
        <begin position="32"/>
        <end position="126"/>
    </location>
</feature>
<reference evidence="2 3" key="1">
    <citation type="submission" date="2022-03" db="EMBL/GenBank/DDBJ databases">
        <authorList>
            <person name="Macdonald S."/>
            <person name="Ahmed S."/>
            <person name="Newling K."/>
        </authorList>
    </citation>
    <scope>NUCLEOTIDE SEQUENCE [LARGE SCALE GENOMIC DNA]</scope>
</reference>
<sequence length="192" mass="22596">MKDSFSEADNFIEIVIQKQKEQLSAELNRIDAQMMRSVTRVQKSEMAYELHGLLAGNVSIVTGENIKPSYVGDDEAFLRKVITPIYRVVEKEASTNATGKAAHSDWSNYDDLNEYFWYVKTQREKRVFQKSEKHIQINFTETRTFWHIYHSFDRLWTFYLLALQTVHLWDTTSSYGDELSRNPNWFLLVPIV</sequence>
<dbReference type="PANTHER" id="PTHR12741">
    <property type="entry name" value="LYST-INTERACTING PROTEIN LIP5 DOPAMINE RESPONSIVE PROTEIN DRG-1"/>
    <property type="match status" value="1"/>
</dbReference>
<dbReference type="Pfam" id="PF14288">
    <property type="entry name" value="FKS1_dom1"/>
    <property type="match status" value="1"/>
</dbReference>
<dbReference type="PANTHER" id="PTHR12741:SF106">
    <property type="entry name" value="CALLOSE SYNTHASE 5"/>
    <property type="match status" value="1"/>
</dbReference>
<evidence type="ECO:0000259" key="1">
    <source>
        <dbReference type="SMART" id="SM01205"/>
    </source>
</evidence>
<protein>
    <recommendedName>
        <fullName evidence="1">1,3-beta-glucan synthase component FKS1-like domain-containing protein</fullName>
    </recommendedName>
</protein>
<evidence type="ECO:0000313" key="2">
    <source>
        <dbReference type="EMBL" id="CAH8323444.1"/>
    </source>
</evidence>
<dbReference type="EMBL" id="CAKOAT010098600">
    <property type="protein sequence ID" value="CAH8323444.1"/>
    <property type="molecule type" value="Genomic_DNA"/>
</dbReference>
<evidence type="ECO:0000313" key="3">
    <source>
        <dbReference type="Proteomes" id="UP001642260"/>
    </source>
</evidence>
<dbReference type="AlphaFoldDB" id="A0ABC8JEL7"/>
<dbReference type="InterPro" id="IPR026899">
    <property type="entry name" value="FKS1-like_dom1"/>
</dbReference>
<name>A0ABC8JEL7_ERUVS</name>
<proteinExistence type="predicted"/>
<dbReference type="SMART" id="SM01205">
    <property type="entry name" value="FKS1_dom1"/>
    <property type="match status" value="1"/>
</dbReference>
<comment type="caution">
    <text evidence="2">The sequence shown here is derived from an EMBL/GenBank/DDBJ whole genome shotgun (WGS) entry which is preliminary data.</text>
</comment>
<keyword evidence="3" id="KW-1185">Reference proteome</keyword>
<dbReference type="Proteomes" id="UP001642260">
    <property type="component" value="Unassembled WGS sequence"/>
</dbReference>
<accession>A0ABC8JEL7</accession>
<gene>
    <name evidence="2" type="ORF">ERUC_LOCUS9890</name>
</gene>
<organism evidence="2 3">
    <name type="scientific">Eruca vesicaria subsp. sativa</name>
    <name type="common">Garden rocket</name>
    <name type="synonym">Eruca sativa</name>
    <dbReference type="NCBI Taxonomy" id="29727"/>
    <lineage>
        <taxon>Eukaryota</taxon>
        <taxon>Viridiplantae</taxon>
        <taxon>Streptophyta</taxon>
        <taxon>Embryophyta</taxon>
        <taxon>Tracheophyta</taxon>
        <taxon>Spermatophyta</taxon>
        <taxon>Magnoliopsida</taxon>
        <taxon>eudicotyledons</taxon>
        <taxon>Gunneridae</taxon>
        <taxon>Pentapetalae</taxon>
        <taxon>rosids</taxon>
        <taxon>malvids</taxon>
        <taxon>Brassicales</taxon>
        <taxon>Brassicaceae</taxon>
        <taxon>Brassiceae</taxon>
        <taxon>Eruca</taxon>
    </lineage>
</organism>